<dbReference type="InParanoid" id="A0A6P6GCZ5"/>
<keyword evidence="2" id="KW-1185">Reference proteome</keyword>
<proteinExistence type="predicted"/>
<accession>A0A6P6GCZ5</accession>
<feature type="region of interest" description="Disordered" evidence="1">
    <location>
        <begin position="311"/>
        <end position="354"/>
    </location>
</feature>
<feature type="compositionally biased region" description="Low complexity" evidence="1">
    <location>
        <begin position="29"/>
        <end position="44"/>
    </location>
</feature>
<dbReference type="KEGG" id="zju:107424980"/>
<feature type="compositionally biased region" description="Polar residues" evidence="1">
    <location>
        <begin position="13"/>
        <end position="28"/>
    </location>
</feature>
<dbReference type="AlphaFoldDB" id="A0A6P6GCZ5"/>
<name>A0A6P6GCZ5_ZIZJJ</name>
<sequence length="576" mass="62791">MEKKRKDHKLACVTTTQEPETNELLSKENQNQQNATAAAKNTKNGSPSNDNALSENQQFPSIVQWPFTPQNAVEQSQLTSRPSIPTQSSSPIIVNRWHFSQQQQNQTNHPVQQGQLPTNYAQATPPLWLPHRPSHPMPGVNAPSTFPPFTPLGMTEISWQAPAVAGGTASTNQPQGPNFCYPTGYTYPGFPGPCDPLCWWSQAQQSQPICTYAFPGAYNYFPTPPIMVPSCSASLGHSSQRGIIKPPAKLSQKHQLLWDAQSAENVQLWNVINDLQSEITDYKNRLSRLEAEVSSLKPTGEEPNALVIRTTLAKQPSKRGRPKRSVPSVDELPSPDESHPRARGRKPVPSKVQSETKALVFEKVILNKVEEKGKTSNATATMEQGNGQKASSIAAHAGGNMEINGNNLMMPAYHNQIYGIGLSSSSEMKSTDDKTGNSRNAHSIISPQTKEMCKGNSAAYMGSNGNDNLGWPANMTSEESRRNMLSIGSQCFYNNGSIIKQGGKIIPGWSFVNEEDASEELEDAVLGSTKDEDEDMGDNASSGAEEIAGTKDEGAYNIDVALRTSPKGLLPPHDNW</sequence>
<dbReference type="GeneID" id="107424980"/>
<dbReference type="RefSeq" id="XP_024932044.1">
    <property type="nucleotide sequence ID" value="XM_025076276.3"/>
</dbReference>
<feature type="region of interest" description="Disordered" evidence="1">
    <location>
        <begin position="527"/>
        <end position="552"/>
    </location>
</feature>
<evidence type="ECO:0000313" key="3">
    <source>
        <dbReference type="RefSeq" id="XP_024932044.1"/>
    </source>
</evidence>
<dbReference type="Proteomes" id="UP001652623">
    <property type="component" value="Chromosome 7"/>
</dbReference>
<feature type="compositionally biased region" description="Polar residues" evidence="1">
    <location>
        <begin position="45"/>
        <end position="54"/>
    </location>
</feature>
<evidence type="ECO:0000313" key="2">
    <source>
        <dbReference type="Proteomes" id="UP001652623"/>
    </source>
</evidence>
<evidence type="ECO:0000256" key="1">
    <source>
        <dbReference type="SAM" id="MobiDB-lite"/>
    </source>
</evidence>
<feature type="region of interest" description="Disordered" evidence="1">
    <location>
        <begin position="1"/>
        <end position="54"/>
    </location>
</feature>
<dbReference type="SMR" id="A0A6P6GCZ5"/>
<reference evidence="3" key="1">
    <citation type="submission" date="2025-08" db="UniProtKB">
        <authorList>
            <consortium name="RefSeq"/>
        </authorList>
    </citation>
    <scope>IDENTIFICATION</scope>
    <source>
        <tissue evidence="3">Seedling</tissue>
    </source>
</reference>
<gene>
    <name evidence="3" type="primary">LOC107424980</name>
</gene>
<organism evidence="2 3">
    <name type="scientific">Ziziphus jujuba</name>
    <name type="common">Chinese jujube</name>
    <name type="synonym">Ziziphus sativa</name>
    <dbReference type="NCBI Taxonomy" id="326968"/>
    <lineage>
        <taxon>Eukaryota</taxon>
        <taxon>Viridiplantae</taxon>
        <taxon>Streptophyta</taxon>
        <taxon>Embryophyta</taxon>
        <taxon>Tracheophyta</taxon>
        <taxon>Spermatophyta</taxon>
        <taxon>Magnoliopsida</taxon>
        <taxon>eudicotyledons</taxon>
        <taxon>Gunneridae</taxon>
        <taxon>Pentapetalae</taxon>
        <taxon>rosids</taxon>
        <taxon>fabids</taxon>
        <taxon>Rosales</taxon>
        <taxon>Rhamnaceae</taxon>
        <taxon>Paliureae</taxon>
        <taxon>Ziziphus</taxon>
    </lineage>
</organism>
<protein>
    <submittedName>
        <fullName evidence="3">Uncharacterized protein LOC107424980</fullName>
    </submittedName>
</protein>